<reference evidence="1 2" key="1">
    <citation type="journal article" date="2021" name="Commun. Biol.">
        <title>The genome of Shorea leprosula (Dipterocarpaceae) highlights the ecological relevance of drought in aseasonal tropical rainforests.</title>
        <authorList>
            <person name="Ng K.K.S."/>
            <person name="Kobayashi M.J."/>
            <person name="Fawcett J.A."/>
            <person name="Hatakeyama M."/>
            <person name="Paape T."/>
            <person name="Ng C.H."/>
            <person name="Ang C.C."/>
            <person name="Tnah L.H."/>
            <person name="Lee C.T."/>
            <person name="Nishiyama T."/>
            <person name="Sese J."/>
            <person name="O'Brien M.J."/>
            <person name="Copetti D."/>
            <person name="Mohd Noor M.I."/>
            <person name="Ong R.C."/>
            <person name="Putra M."/>
            <person name="Sireger I.Z."/>
            <person name="Indrioko S."/>
            <person name="Kosugi Y."/>
            <person name="Izuno A."/>
            <person name="Isagi Y."/>
            <person name="Lee S.L."/>
            <person name="Shimizu K.K."/>
        </authorList>
    </citation>
    <scope>NUCLEOTIDE SEQUENCE [LARGE SCALE GENOMIC DNA]</scope>
    <source>
        <strain evidence="1">214</strain>
    </source>
</reference>
<evidence type="ECO:0000313" key="1">
    <source>
        <dbReference type="EMBL" id="GKU95834.1"/>
    </source>
</evidence>
<name>A0AAV5IDW2_9ROSI</name>
<evidence type="ECO:0000313" key="2">
    <source>
        <dbReference type="Proteomes" id="UP001054252"/>
    </source>
</evidence>
<comment type="caution">
    <text evidence="1">The sequence shown here is derived from an EMBL/GenBank/DDBJ whole genome shotgun (WGS) entry which is preliminary data.</text>
</comment>
<proteinExistence type="predicted"/>
<dbReference type="AlphaFoldDB" id="A0AAV5IDW2"/>
<organism evidence="1 2">
    <name type="scientific">Rubroshorea leprosula</name>
    <dbReference type="NCBI Taxonomy" id="152421"/>
    <lineage>
        <taxon>Eukaryota</taxon>
        <taxon>Viridiplantae</taxon>
        <taxon>Streptophyta</taxon>
        <taxon>Embryophyta</taxon>
        <taxon>Tracheophyta</taxon>
        <taxon>Spermatophyta</taxon>
        <taxon>Magnoliopsida</taxon>
        <taxon>eudicotyledons</taxon>
        <taxon>Gunneridae</taxon>
        <taxon>Pentapetalae</taxon>
        <taxon>rosids</taxon>
        <taxon>malvids</taxon>
        <taxon>Malvales</taxon>
        <taxon>Dipterocarpaceae</taxon>
        <taxon>Rubroshorea</taxon>
    </lineage>
</organism>
<accession>A0AAV5IDW2</accession>
<dbReference type="Proteomes" id="UP001054252">
    <property type="component" value="Unassembled WGS sequence"/>
</dbReference>
<sequence>MPTKSVLSRRRASPAVLELEPRSNFLDDAEEFAMASTNSTLVSIRKLMLEFINDIVYVIGNVSDLPDPFFGQSQNNINSLEALWN</sequence>
<gene>
    <name evidence="1" type="ORF">SLEP1_g9143</name>
</gene>
<dbReference type="EMBL" id="BPVZ01000009">
    <property type="protein sequence ID" value="GKU95834.1"/>
    <property type="molecule type" value="Genomic_DNA"/>
</dbReference>
<keyword evidence="2" id="KW-1185">Reference proteome</keyword>
<protein>
    <submittedName>
        <fullName evidence="1">Uncharacterized protein</fullName>
    </submittedName>
</protein>